<dbReference type="InParanoid" id="A0A1B7N037"/>
<dbReference type="OrthoDB" id="3830579at2759"/>
<evidence type="ECO:0000313" key="2">
    <source>
        <dbReference type="Proteomes" id="UP000092154"/>
    </source>
</evidence>
<dbReference type="STRING" id="1314800.A0A1B7N037"/>
<dbReference type="Gene3D" id="3.30.70.100">
    <property type="match status" value="2"/>
</dbReference>
<dbReference type="InterPro" id="IPR011008">
    <property type="entry name" value="Dimeric_a/b-barrel"/>
</dbReference>
<gene>
    <name evidence="1" type="ORF">K503DRAFT_866308</name>
</gene>
<evidence type="ECO:0008006" key="3">
    <source>
        <dbReference type="Google" id="ProtNLM"/>
    </source>
</evidence>
<dbReference type="SUPFAM" id="SSF54909">
    <property type="entry name" value="Dimeric alpha+beta barrel"/>
    <property type="match status" value="2"/>
</dbReference>
<reference evidence="1 2" key="1">
    <citation type="submission" date="2016-06" db="EMBL/GenBank/DDBJ databases">
        <title>Comparative genomics of the ectomycorrhizal sister species Rhizopogon vinicolor and Rhizopogon vesiculosus (Basidiomycota: Boletales) reveals a divergence of the mating type B locus.</title>
        <authorList>
            <consortium name="DOE Joint Genome Institute"/>
            <person name="Mujic A.B."/>
            <person name="Kuo A."/>
            <person name="Tritt A."/>
            <person name="Lipzen A."/>
            <person name="Chen C."/>
            <person name="Johnson J."/>
            <person name="Sharma A."/>
            <person name="Barry K."/>
            <person name="Grigoriev I.V."/>
            <person name="Spatafora J.W."/>
        </authorList>
    </citation>
    <scope>NUCLEOTIDE SEQUENCE [LARGE SCALE GENOMIC DNA]</scope>
    <source>
        <strain evidence="1 2">AM-OR11-026</strain>
    </source>
</reference>
<protein>
    <recommendedName>
        <fullName evidence="3">ABM domain-containing protein</fullName>
    </recommendedName>
</protein>
<sequence length="200" mass="22513">MSKPTTEVFIFDTSEAHRKDFLAIASTACDIVYEAPGCHRPGYAGLQVEDKATGYIFLNWDSRAHHQAMIDGPNYGQVIGALKPIFGDKKEMRHVIFNDLPIAFESPVTEVFICTLKDPSHREEVFDILTKISDKTEKKLVFGPTLEDENVFIVVAGWDSVEAHWEMVAKPEPKALVERLFALANKDHLAHTSLAPYIRK</sequence>
<dbReference type="Proteomes" id="UP000092154">
    <property type="component" value="Unassembled WGS sequence"/>
</dbReference>
<proteinExistence type="predicted"/>
<name>A0A1B7N037_9AGAM</name>
<keyword evidence="2" id="KW-1185">Reference proteome</keyword>
<accession>A0A1B7N037</accession>
<dbReference type="EMBL" id="KV448307">
    <property type="protein sequence ID" value="OAX38214.1"/>
    <property type="molecule type" value="Genomic_DNA"/>
</dbReference>
<evidence type="ECO:0000313" key="1">
    <source>
        <dbReference type="EMBL" id="OAX38214.1"/>
    </source>
</evidence>
<dbReference type="AlphaFoldDB" id="A0A1B7N037"/>
<organism evidence="1 2">
    <name type="scientific">Rhizopogon vinicolor AM-OR11-026</name>
    <dbReference type="NCBI Taxonomy" id="1314800"/>
    <lineage>
        <taxon>Eukaryota</taxon>
        <taxon>Fungi</taxon>
        <taxon>Dikarya</taxon>
        <taxon>Basidiomycota</taxon>
        <taxon>Agaricomycotina</taxon>
        <taxon>Agaricomycetes</taxon>
        <taxon>Agaricomycetidae</taxon>
        <taxon>Boletales</taxon>
        <taxon>Suillineae</taxon>
        <taxon>Rhizopogonaceae</taxon>
        <taxon>Rhizopogon</taxon>
    </lineage>
</organism>